<dbReference type="Pfam" id="PF03083">
    <property type="entry name" value="MtN3_slv"/>
    <property type="match status" value="2"/>
</dbReference>
<dbReference type="PANTHER" id="PTHR10791">
    <property type="entry name" value="RAG1-ACTIVATING PROTEIN 1"/>
    <property type="match status" value="1"/>
</dbReference>
<dbReference type="GO" id="GO:0051119">
    <property type="term" value="F:sugar transmembrane transporter activity"/>
    <property type="evidence" value="ECO:0007669"/>
    <property type="project" value="InterPro"/>
</dbReference>
<keyword evidence="8 10" id="KW-1133">Transmembrane helix</keyword>
<dbReference type="FunFam" id="1.20.1280.290:FF:000001">
    <property type="entry name" value="Bidirectional sugar transporter SWEET"/>
    <property type="match status" value="1"/>
</dbReference>
<accession>A0AAD8P8D8</accession>
<evidence type="ECO:0000256" key="2">
    <source>
        <dbReference type="ARBA" id="ARBA00007809"/>
    </source>
</evidence>
<feature type="transmembrane region" description="Helical" evidence="10">
    <location>
        <begin position="192"/>
        <end position="215"/>
    </location>
</feature>
<feature type="transmembrane region" description="Helical" evidence="10">
    <location>
        <begin position="12"/>
        <end position="28"/>
    </location>
</feature>
<feature type="transmembrane region" description="Helical" evidence="10">
    <location>
        <begin position="133"/>
        <end position="154"/>
    </location>
</feature>
<evidence type="ECO:0000313" key="11">
    <source>
        <dbReference type="EMBL" id="KAK1435721.1"/>
    </source>
</evidence>
<evidence type="ECO:0000256" key="6">
    <source>
        <dbReference type="ARBA" id="ARBA00022692"/>
    </source>
</evidence>
<evidence type="ECO:0000256" key="1">
    <source>
        <dbReference type="ARBA" id="ARBA00004651"/>
    </source>
</evidence>
<dbReference type="PANTHER" id="PTHR10791:SF225">
    <property type="entry name" value="BIDIRECTIONAL SUGAR TRANSPORTER SWEET"/>
    <property type="match status" value="1"/>
</dbReference>
<keyword evidence="6 10" id="KW-0812">Transmembrane</keyword>
<evidence type="ECO:0000256" key="7">
    <source>
        <dbReference type="ARBA" id="ARBA00022737"/>
    </source>
</evidence>
<evidence type="ECO:0000256" key="5">
    <source>
        <dbReference type="ARBA" id="ARBA00022597"/>
    </source>
</evidence>
<keyword evidence="7" id="KW-0677">Repeat</keyword>
<gene>
    <name evidence="11" type="ORF">QVD17_01488</name>
</gene>
<keyword evidence="4" id="KW-1003">Cell membrane</keyword>
<feature type="transmembrane region" description="Helical" evidence="10">
    <location>
        <begin position="73"/>
        <end position="95"/>
    </location>
</feature>
<evidence type="ECO:0000256" key="9">
    <source>
        <dbReference type="ARBA" id="ARBA00023136"/>
    </source>
</evidence>
<comment type="subcellular location">
    <subcellularLocation>
        <location evidence="1">Cell membrane</location>
        <topology evidence="1">Multi-pass membrane protein</topology>
    </subcellularLocation>
</comment>
<feature type="transmembrane region" description="Helical" evidence="10">
    <location>
        <begin position="166"/>
        <end position="186"/>
    </location>
</feature>
<dbReference type="EMBL" id="JAUHHV010000001">
    <property type="protein sequence ID" value="KAK1435721.1"/>
    <property type="molecule type" value="Genomic_DNA"/>
</dbReference>
<dbReference type="AlphaFoldDB" id="A0AAD8P8D8"/>
<organism evidence="11 12">
    <name type="scientific">Tagetes erecta</name>
    <name type="common">African marigold</name>
    <dbReference type="NCBI Taxonomy" id="13708"/>
    <lineage>
        <taxon>Eukaryota</taxon>
        <taxon>Viridiplantae</taxon>
        <taxon>Streptophyta</taxon>
        <taxon>Embryophyta</taxon>
        <taxon>Tracheophyta</taxon>
        <taxon>Spermatophyta</taxon>
        <taxon>Magnoliopsida</taxon>
        <taxon>eudicotyledons</taxon>
        <taxon>Gunneridae</taxon>
        <taxon>Pentapetalae</taxon>
        <taxon>asterids</taxon>
        <taxon>campanulids</taxon>
        <taxon>Asterales</taxon>
        <taxon>Asteraceae</taxon>
        <taxon>Asteroideae</taxon>
        <taxon>Heliantheae alliance</taxon>
        <taxon>Tageteae</taxon>
        <taxon>Tagetes</taxon>
    </lineage>
</organism>
<dbReference type="FunFam" id="1.20.1280.290:FF:000003">
    <property type="entry name" value="Bidirectional sugar transporter SWEET"/>
    <property type="match status" value="1"/>
</dbReference>
<comment type="similarity">
    <text evidence="2">Belongs to the SWEET sugar transporter family.</text>
</comment>
<sequence>MAIFSDIQHPLTFTFGILGNIISFMVYLSPAPTFYKIITKKSTEGFQSIPYVVALFSSMIWIYYATLKTNATLLVTINAFGCVIETLYIAIHIAYAPKNIKIQTTKVVVSLNIVGFWVIALSTHYLAEGPTRAMILGWICLVISVSVFAAPLSIMKRVIRTKSVEFMPFGLSFFLALSAVMWFFYGLLQKDIYIALPNLIGFVLGDVQMVLYFFYKNYNKKKIHLEQKLPTTISTMDMYPVSDAPKHDTNKNTNTQDQITMLESTREENVEAGSKEPTRISTEQPINDAIKDVTQEDMMIKVSMGCTSDVQPLGAIEDHNQMRSMEATNQVYLVESAA</sequence>
<comment type="caution">
    <text evidence="11">The sequence shown here is derived from an EMBL/GenBank/DDBJ whole genome shotgun (WGS) entry which is preliminary data.</text>
</comment>
<keyword evidence="5" id="KW-0762">Sugar transport</keyword>
<evidence type="ECO:0000313" key="12">
    <source>
        <dbReference type="Proteomes" id="UP001229421"/>
    </source>
</evidence>
<name>A0AAD8P8D8_TARER</name>
<dbReference type="Gene3D" id="1.20.1280.290">
    <property type="match status" value="2"/>
</dbReference>
<reference evidence="11" key="1">
    <citation type="journal article" date="2023" name="bioRxiv">
        <title>Improved chromosome-level genome assembly for marigold (Tagetes erecta).</title>
        <authorList>
            <person name="Jiang F."/>
            <person name="Yuan L."/>
            <person name="Wang S."/>
            <person name="Wang H."/>
            <person name="Xu D."/>
            <person name="Wang A."/>
            <person name="Fan W."/>
        </authorList>
    </citation>
    <scope>NUCLEOTIDE SEQUENCE</scope>
    <source>
        <strain evidence="11">WSJ</strain>
        <tissue evidence="11">Leaf</tissue>
    </source>
</reference>
<evidence type="ECO:0008006" key="13">
    <source>
        <dbReference type="Google" id="ProtNLM"/>
    </source>
</evidence>
<keyword evidence="9 10" id="KW-0472">Membrane</keyword>
<keyword evidence="3" id="KW-0813">Transport</keyword>
<keyword evidence="12" id="KW-1185">Reference proteome</keyword>
<dbReference type="GO" id="GO:0005886">
    <property type="term" value="C:plasma membrane"/>
    <property type="evidence" value="ECO:0007669"/>
    <property type="project" value="UniProtKB-SubCell"/>
</dbReference>
<feature type="transmembrane region" description="Helical" evidence="10">
    <location>
        <begin position="107"/>
        <end position="127"/>
    </location>
</feature>
<protein>
    <recommendedName>
        <fullName evidence="13">Bidirectional sugar transporter SWEET</fullName>
    </recommendedName>
</protein>
<dbReference type="InterPro" id="IPR004316">
    <property type="entry name" value="SWEET_rpt"/>
</dbReference>
<feature type="transmembrane region" description="Helical" evidence="10">
    <location>
        <begin position="49"/>
        <end position="67"/>
    </location>
</feature>
<evidence type="ECO:0000256" key="8">
    <source>
        <dbReference type="ARBA" id="ARBA00022989"/>
    </source>
</evidence>
<proteinExistence type="inferred from homology"/>
<dbReference type="InterPro" id="IPR047664">
    <property type="entry name" value="SWEET"/>
</dbReference>
<evidence type="ECO:0000256" key="3">
    <source>
        <dbReference type="ARBA" id="ARBA00022448"/>
    </source>
</evidence>
<evidence type="ECO:0000256" key="10">
    <source>
        <dbReference type="SAM" id="Phobius"/>
    </source>
</evidence>
<evidence type="ECO:0000256" key="4">
    <source>
        <dbReference type="ARBA" id="ARBA00022475"/>
    </source>
</evidence>
<dbReference type="Proteomes" id="UP001229421">
    <property type="component" value="Unassembled WGS sequence"/>
</dbReference>